<keyword evidence="8" id="KW-0010">Activator</keyword>
<dbReference type="PANTHER" id="PTHR16466:SF6">
    <property type="entry name" value="TELOMERIC REPEAT-BINDING FACTOR 2-INTERACTING PROTEIN 1"/>
    <property type="match status" value="1"/>
</dbReference>
<feature type="compositionally biased region" description="Acidic residues" evidence="13">
    <location>
        <begin position="724"/>
        <end position="736"/>
    </location>
</feature>
<evidence type="ECO:0000256" key="4">
    <source>
        <dbReference type="ARBA" id="ARBA00017805"/>
    </source>
</evidence>
<dbReference type="EMBL" id="KN846956">
    <property type="protein sequence ID" value="KIW73421.1"/>
    <property type="molecule type" value="Genomic_DNA"/>
</dbReference>
<comment type="similarity">
    <text evidence="3">Belongs to the RAP1 family.</text>
</comment>
<evidence type="ECO:0000256" key="10">
    <source>
        <dbReference type="ARBA" id="ARBA00023242"/>
    </source>
</evidence>
<evidence type="ECO:0000256" key="7">
    <source>
        <dbReference type="ARBA" id="ARBA00023015"/>
    </source>
</evidence>
<feature type="compositionally biased region" description="Polar residues" evidence="13">
    <location>
        <begin position="652"/>
        <end position="667"/>
    </location>
</feature>
<dbReference type="GO" id="GO:0010833">
    <property type="term" value="P:telomere maintenance via telomere lengthening"/>
    <property type="evidence" value="ECO:0007669"/>
    <property type="project" value="TreeGrafter"/>
</dbReference>
<evidence type="ECO:0000313" key="15">
    <source>
        <dbReference type="EMBL" id="KIW73421.1"/>
    </source>
</evidence>
<gene>
    <name evidence="15" type="ORF">PV04_01543</name>
</gene>
<feature type="region of interest" description="Disordered" evidence="13">
    <location>
        <begin position="873"/>
        <end position="951"/>
    </location>
</feature>
<feature type="compositionally biased region" description="Basic and acidic residues" evidence="13">
    <location>
        <begin position="838"/>
        <end position="848"/>
    </location>
</feature>
<evidence type="ECO:0000313" key="16">
    <source>
        <dbReference type="Proteomes" id="UP000054266"/>
    </source>
</evidence>
<feature type="compositionally biased region" description="Low complexity" evidence="13">
    <location>
        <begin position="525"/>
        <end position="552"/>
    </location>
</feature>
<evidence type="ECO:0000256" key="1">
    <source>
        <dbReference type="ARBA" id="ARBA00004123"/>
    </source>
</evidence>
<feature type="region of interest" description="Disordered" evidence="13">
    <location>
        <begin position="425"/>
        <end position="459"/>
    </location>
</feature>
<proteinExistence type="inferred from homology"/>
<dbReference type="Proteomes" id="UP000054266">
    <property type="component" value="Unassembled WGS sequence"/>
</dbReference>
<feature type="compositionally biased region" description="Basic and acidic residues" evidence="13">
    <location>
        <begin position="216"/>
        <end position="232"/>
    </location>
</feature>
<keyword evidence="16" id="KW-1185">Reference proteome</keyword>
<dbReference type="InterPro" id="IPR015010">
    <property type="entry name" value="TERF2IP_Myb"/>
</dbReference>
<feature type="region of interest" description="Disordered" evidence="13">
    <location>
        <begin position="481"/>
        <end position="554"/>
    </location>
</feature>
<feature type="compositionally biased region" description="Basic and acidic residues" evidence="13">
    <location>
        <begin position="767"/>
        <end position="778"/>
    </location>
</feature>
<feature type="region of interest" description="Disordered" evidence="13">
    <location>
        <begin position="572"/>
        <end position="601"/>
    </location>
</feature>
<dbReference type="HOGENOM" id="CLU_301477_0_0_1"/>
<name>A0A0D2D774_9EURO</name>
<dbReference type="Gene3D" id="1.10.10.2170">
    <property type="match status" value="1"/>
</dbReference>
<keyword evidence="7" id="KW-0805">Transcription regulation</keyword>
<dbReference type="InterPro" id="IPR009057">
    <property type="entry name" value="Homeodomain-like_sf"/>
</dbReference>
<feature type="compositionally biased region" description="Polar residues" evidence="13">
    <location>
        <begin position="754"/>
        <end position="763"/>
    </location>
</feature>
<dbReference type="Pfam" id="PF11626">
    <property type="entry name" value="Rap1_C"/>
    <property type="match status" value="1"/>
</dbReference>
<evidence type="ECO:0000256" key="6">
    <source>
        <dbReference type="ARBA" id="ARBA00022895"/>
    </source>
</evidence>
<dbReference type="PROSITE" id="PS50114">
    <property type="entry name" value="GATA_ZN_FINGER_2"/>
    <property type="match status" value="1"/>
</dbReference>
<feature type="region of interest" description="Disordered" evidence="13">
    <location>
        <begin position="177"/>
        <end position="277"/>
    </location>
</feature>
<reference evidence="15 16" key="1">
    <citation type="submission" date="2015-01" db="EMBL/GenBank/DDBJ databases">
        <title>The Genome Sequence of Capronia semiimmersa CBS27337.</title>
        <authorList>
            <consortium name="The Broad Institute Genomics Platform"/>
            <person name="Cuomo C."/>
            <person name="de Hoog S."/>
            <person name="Gorbushina A."/>
            <person name="Stielow B."/>
            <person name="Teixiera M."/>
            <person name="Abouelleil A."/>
            <person name="Chapman S.B."/>
            <person name="Priest M."/>
            <person name="Young S.K."/>
            <person name="Wortman J."/>
            <person name="Nusbaum C."/>
            <person name="Birren B."/>
        </authorList>
    </citation>
    <scope>NUCLEOTIDE SEQUENCE [LARGE SCALE GENOMIC DNA]</scope>
    <source>
        <strain evidence="15 16">CBS 27337</strain>
    </source>
</reference>
<dbReference type="InterPro" id="IPR021661">
    <property type="entry name" value="Rap1_C"/>
</dbReference>
<sequence length="1080" mass="121170">MSGHVVYEGVTRSRDADGDDQTLFAGQRLWFSHVIPQRRWLIENARRNGAVIVEKDTDADVRLVDHAKKNNAPGTHSYTYVESSIRNGRLERLASHAVGAPSSVSRPIGSSVTSAKGGRTPFTPADDQFLWNWLKPFVDRGGSWKGNEIYKQLEAVNPRHTFQSWRDRWIKHTQYQKRQVTETVEPEHHPPKDLAGGPSEPGPQKKRRRELDDDGEARRIQSGREERGERPVQPRRSPATTTPARGVRDRAVRSEISTSRRMRAKPVNKSQPAASKPFTDEETNMLCELIVTLKGKECEDFDVPWEQFAEQNDSHTAAEWKGYFISTILPDYCKRNGLAISQVAPFLSQEFQNGNVDVADELECQTNRCTLSDAASSQGEVRCAICFITDASMCRQNKESRILCYDCHKLVKVHGFRRASMLRAEQEGVGGSKTDVVESDGEREAKEEQMSHVPAEDNNLTVQTIPDSMHTTLLNDIVGASQCADQTSPRPRRRTKSPSFQPDSPTSTRPPESNTSRKRSAGKPTQSQSTQSSNLSHVNSQNTTSSTQSQSQEAVSEIVIADMGAEQSTEIHPQVVQPQDNAAARTSIVEPSLRASSKDKRKRLHYEATILSAQQNSSLSTDGWPSAQQPAQLISTDSDKESNNEAAPVSSPALTTPSGQFETQVRGTSPLFVPEDGDDDNIDGEEDIDIRPLQGVDGRRAAPIKVQQNSDRPGYNTLSSSERDLDEVDEDVDLDFADLVPPNKRQRSEGFETAQETPENYETAQEEQSRQDKVKHEFTQTQLTSDDTFDLTELPDPQGGFEAYGVDTSVMPPDDEHNDAVDSLGNPAAEEEQSEESPEIKIEDETWLKPRPGAMSALEDSLYLSISHADNAEEPLEGQEEVRQARKQHTKQEDEYDEAQMQEGKRIKVKRQETQRREAERREAQRQEAQQAEQEPSSTTAVPDQEDPLLTTEHPMDKWFADQRKSYATIRACEQVLLKAAESTTFNWDLATTIVPIMFSNRQAHVTRLRRQRAGKKISTAELATFDYDKFLPRDMQGVWTGADDKDLCSGDVERQDRVWRKHGRLGCDARFELLKTTTD</sequence>
<evidence type="ECO:0000256" key="8">
    <source>
        <dbReference type="ARBA" id="ARBA00023159"/>
    </source>
</evidence>
<keyword evidence="6" id="KW-0779">Telomere</keyword>
<comment type="subcellular location">
    <subcellularLocation>
        <location evidence="2">Chromosome</location>
        <location evidence="2">Telomere</location>
    </subcellularLocation>
    <subcellularLocation>
        <location evidence="1">Nucleus</location>
    </subcellularLocation>
</comment>
<protein>
    <recommendedName>
        <fullName evidence="4">Telomeric repeat-binding factor 2-interacting protein 1</fullName>
    </recommendedName>
    <alternativeName>
        <fullName evidence="11">Repressor/activator protein 1 homolog</fullName>
    </alternativeName>
</protein>
<organism evidence="15 16">
    <name type="scientific">Phialophora macrospora</name>
    <dbReference type="NCBI Taxonomy" id="1851006"/>
    <lineage>
        <taxon>Eukaryota</taxon>
        <taxon>Fungi</taxon>
        <taxon>Dikarya</taxon>
        <taxon>Ascomycota</taxon>
        <taxon>Pezizomycotina</taxon>
        <taxon>Eurotiomycetes</taxon>
        <taxon>Chaetothyriomycetidae</taxon>
        <taxon>Chaetothyriales</taxon>
        <taxon>Herpotrichiellaceae</taxon>
        <taxon>Phialophora</taxon>
    </lineage>
</organism>
<evidence type="ECO:0000256" key="5">
    <source>
        <dbReference type="ARBA" id="ARBA00022454"/>
    </source>
</evidence>
<dbReference type="STRING" id="5601.A0A0D2D774"/>
<keyword evidence="9" id="KW-0804">Transcription</keyword>
<evidence type="ECO:0000256" key="2">
    <source>
        <dbReference type="ARBA" id="ARBA00004574"/>
    </source>
</evidence>
<evidence type="ECO:0000256" key="12">
    <source>
        <dbReference type="PROSITE-ProRule" id="PRU00094"/>
    </source>
</evidence>
<evidence type="ECO:0000256" key="3">
    <source>
        <dbReference type="ARBA" id="ARBA00010467"/>
    </source>
</evidence>
<dbReference type="GO" id="GO:0006355">
    <property type="term" value="P:regulation of DNA-templated transcription"/>
    <property type="evidence" value="ECO:0007669"/>
    <property type="project" value="InterPro"/>
</dbReference>
<feature type="compositionally biased region" description="Basic and acidic residues" evidence="13">
    <location>
        <begin position="903"/>
        <end position="926"/>
    </location>
</feature>
<evidence type="ECO:0000256" key="11">
    <source>
        <dbReference type="ARBA" id="ARBA00032471"/>
    </source>
</evidence>
<keyword evidence="10" id="KW-0539">Nucleus</keyword>
<feature type="compositionally biased region" description="Acidic residues" evidence="13">
    <location>
        <begin position="675"/>
        <end position="688"/>
    </location>
</feature>
<dbReference type="GO" id="GO:0070187">
    <property type="term" value="C:shelterin complex"/>
    <property type="evidence" value="ECO:0007669"/>
    <property type="project" value="TreeGrafter"/>
</dbReference>
<feature type="compositionally biased region" description="Polar residues" evidence="13">
    <location>
        <begin position="500"/>
        <end position="514"/>
    </location>
</feature>
<dbReference type="InterPro" id="IPR000679">
    <property type="entry name" value="Znf_GATA"/>
</dbReference>
<keyword evidence="12" id="KW-0863">Zinc-finger</keyword>
<keyword evidence="5" id="KW-0158">Chromosome</keyword>
<dbReference type="InterPro" id="IPR039595">
    <property type="entry name" value="TE2IP/Rap1"/>
</dbReference>
<evidence type="ECO:0000256" key="9">
    <source>
        <dbReference type="ARBA" id="ARBA00023163"/>
    </source>
</evidence>
<dbReference type="AlphaFoldDB" id="A0A0D2D774"/>
<feature type="region of interest" description="Disordered" evidence="13">
    <location>
        <begin position="634"/>
        <end position="853"/>
    </location>
</feature>
<accession>A0A0D2D774</accession>
<dbReference type="SUPFAM" id="SSF46689">
    <property type="entry name" value="Homeodomain-like"/>
    <property type="match status" value="1"/>
</dbReference>
<dbReference type="Gene3D" id="1.10.10.60">
    <property type="entry name" value="Homeodomain-like"/>
    <property type="match status" value="1"/>
</dbReference>
<dbReference type="CDD" id="cd11655">
    <property type="entry name" value="rap1_myb-like"/>
    <property type="match status" value="1"/>
</dbReference>
<dbReference type="InterPro" id="IPR038104">
    <property type="entry name" value="Rap1_C_sf"/>
</dbReference>
<dbReference type="PANTHER" id="PTHR16466">
    <property type="entry name" value="TELOMERE REPEAT-BINDING FACTOR 2-INTERACTING PROTEIN 1"/>
    <property type="match status" value="1"/>
</dbReference>
<evidence type="ECO:0000256" key="13">
    <source>
        <dbReference type="SAM" id="MobiDB-lite"/>
    </source>
</evidence>
<evidence type="ECO:0000259" key="14">
    <source>
        <dbReference type="PROSITE" id="PS50114"/>
    </source>
</evidence>
<dbReference type="GO" id="GO:0008270">
    <property type="term" value="F:zinc ion binding"/>
    <property type="evidence" value="ECO:0007669"/>
    <property type="project" value="UniProtKB-KW"/>
</dbReference>
<feature type="compositionally biased region" description="Basic and acidic residues" evidence="13">
    <location>
        <begin position="440"/>
        <end position="450"/>
    </location>
</feature>
<feature type="domain" description="GATA-type" evidence="14">
    <location>
        <begin position="377"/>
        <end position="433"/>
    </location>
</feature>
<feature type="region of interest" description="Disordered" evidence="13">
    <location>
        <begin position="97"/>
        <end position="121"/>
    </location>
</feature>
<feature type="compositionally biased region" description="Polar residues" evidence="13">
    <location>
        <begin position="102"/>
        <end position="114"/>
    </location>
</feature>
<dbReference type="GO" id="GO:0031848">
    <property type="term" value="P:protection from non-homologous end joining at telomere"/>
    <property type="evidence" value="ECO:0007669"/>
    <property type="project" value="TreeGrafter"/>
</dbReference>
<dbReference type="Pfam" id="PF08914">
    <property type="entry name" value="Myb_Rap1"/>
    <property type="match status" value="1"/>
</dbReference>
<keyword evidence="12" id="KW-0862">Zinc</keyword>
<dbReference type="GO" id="GO:0042162">
    <property type="term" value="F:telomeric DNA binding"/>
    <property type="evidence" value="ECO:0007669"/>
    <property type="project" value="TreeGrafter"/>
</dbReference>
<keyword evidence="12" id="KW-0479">Metal-binding</keyword>